<organism evidence="1">
    <name type="scientific">viral metagenome</name>
    <dbReference type="NCBI Taxonomy" id="1070528"/>
    <lineage>
        <taxon>unclassified sequences</taxon>
        <taxon>metagenomes</taxon>
        <taxon>organismal metagenomes</taxon>
    </lineage>
</organism>
<gene>
    <name evidence="1" type="ORF">TM448A00801_0009</name>
    <name evidence="2" type="ORF">TM448B00993_0010</name>
</gene>
<dbReference type="EMBL" id="MT144066">
    <property type="protein sequence ID" value="QJA47974.1"/>
    <property type="molecule type" value="Genomic_DNA"/>
</dbReference>
<protein>
    <submittedName>
        <fullName evidence="1">Uncharacterized protein</fullName>
    </submittedName>
</protein>
<dbReference type="EMBL" id="MT144683">
    <property type="protein sequence ID" value="QJH97343.1"/>
    <property type="molecule type" value="Genomic_DNA"/>
</dbReference>
<proteinExistence type="predicted"/>
<accession>A0A6H1ZK88</accession>
<dbReference type="AlphaFoldDB" id="A0A6H1ZK88"/>
<evidence type="ECO:0000313" key="1">
    <source>
        <dbReference type="EMBL" id="QJA47974.1"/>
    </source>
</evidence>
<evidence type="ECO:0000313" key="2">
    <source>
        <dbReference type="EMBL" id="QJH97343.1"/>
    </source>
</evidence>
<reference evidence="1" key="1">
    <citation type="submission" date="2020-03" db="EMBL/GenBank/DDBJ databases">
        <title>The deep terrestrial virosphere.</title>
        <authorList>
            <person name="Holmfeldt K."/>
            <person name="Nilsson E."/>
            <person name="Simone D."/>
            <person name="Lopez-Fernandez M."/>
            <person name="Wu X."/>
            <person name="de Brujin I."/>
            <person name="Lundin D."/>
            <person name="Andersson A."/>
            <person name="Bertilsson S."/>
            <person name="Dopson M."/>
        </authorList>
    </citation>
    <scope>NUCLEOTIDE SEQUENCE</scope>
    <source>
        <strain evidence="1">TM448A00801</strain>
        <strain evidence="2">TM448B00993</strain>
    </source>
</reference>
<name>A0A6H1ZK88_9ZZZZ</name>
<sequence>MLIINVKGLVDLSLFAVYIDKDIIKNAVCEIIASELDIIIKKIRHDPKIPQEYKDALFLSVSPGTGYVFIGVFLPTEMKWVRFGVLQYKEYTCTVRQYYGGALTPAYSGLDYIKQIWEEEKASILKNIKDRTAEYIRTSVGRM</sequence>